<feature type="region of interest" description="Disordered" evidence="1">
    <location>
        <begin position="27"/>
        <end position="66"/>
    </location>
</feature>
<dbReference type="AlphaFoldDB" id="A0A8W8I7E6"/>
<feature type="transmembrane region" description="Helical" evidence="2">
    <location>
        <begin position="114"/>
        <end position="137"/>
    </location>
</feature>
<accession>A0A8W8I7E6</accession>
<keyword evidence="4" id="KW-1185">Reference proteome</keyword>
<feature type="compositionally biased region" description="Basic and acidic residues" evidence="1">
    <location>
        <begin position="56"/>
        <end position="66"/>
    </location>
</feature>
<keyword evidence="2" id="KW-0472">Membrane</keyword>
<dbReference type="Proteomes" id="UP000005408">
    <property type="component" value="Unassembled WGS sequence"/>
</dbReference>
<evidence type="ECO:0000313" key="3">
    <source>
        <dbReference type="EnsemblMetazoa" id="G12950.1:cds"/>
    </source>
</evidence>
<sequence length="151" mass="16957">IGSKMGKIYDLLIEPFVNIVEKRRSQRETALREGRPPTDALAVNQGNRATPAVLTQRDEATSEELSRKEEEECLTCKVIAISTLMMYGTAIILIPTTEKYKQSMKKYLANKNYVLLIFAVHSFVGSGCFAGAVYQGYKLSEMLARRKSVEE</sequence>
<protein>
    <submittedName>
        <fullName evidence="3">Uncharacterized protein</fullName>
    </submittedName>
</protein>
<keyword evidence="2" id="KW-1133">Transmembrane helix</keyword>
<evidence type="ECO:0000256" key="2">
    <source>
        <dbReference type="SAM" id="Phobius"/>
    </source>
</evidence>
<evidence type="ECO:0000256" key="1">
    <source>
        <dbReference type="SAM" id="MobiDB-lite"/>
    </source>
</evidence>
<feature type="transmembrane region" description="Helical" evidence="2">
    <location>
        <begin position="74"/>
        <end position="94"/>
    </location>
</feature>
<organism evidence="3 4">
    <name type="scientific">Magallana gigas</name>
    <name type="common">Pacific oyster</name>
    <name type="synonym">Crassostrea gigas</name>
    <dbReference type="NCBI Taxonomy" id="29159"/>
    <lineage>
        <taxon>Eukaryota</taxon>
        <taxon>Metazoa</taxon>
        <taxon>Spiralia</taxon>
        <taxon>Lophotrochozoa</taxon>
        <taxon>Mollusca</taxon>
        <taxon>Bivalvia</taxon>
        <taxon>Autobranchia</taxon>
        <taxon>Pteriomorphia</taxon>
        <taxon>Ostreida</taxon>
        <taxon>Ostreoidea</taxon>
        <taxon>Ostreidae</taxon>
        <taxon>Magallana</taxon>
    </lineage>
</organism>
<proteinExistence type="predicted"/>
<reference evidence="3" key="1">
    <citation type="submission" date="2022-08" db="UniProtKB">
        <authorList>
            <consortium name="EnsemblMetazoa"/>
        </authorList>
    </citation>
    <scope>IDENTIFICATION</scope>
    <source>
        <strain evidence="3">05x7-T-G4-1.051#20</strain>
    </source>
</reference>
<keyword evidence="2" id="KW-0812">Transmembrane</keyword>
<feature type="compositionally biased region" description="Basic and acidic residues" evidence="1">
    <location>
        <begin position="27"/>
        <end position="36"/>
    </location>
</feature>
<dbReference type="EnsemblMetazoa" id="G12950.1">
    <property type="protein sequence ID" value="G12950.1:cds"/>
    <property type="gene ID" value="G12950"/>
</dbReference>
<evidence type="ECO:0000313" key="4">
    <source>
        <dbReference type="Proteomes" id="UP000005408"/>
    </source>
</evidence>
<name>A0A8W8I7E6_MAGGI</name>